<dbReference type="EMBL" id="CP060828">
    <property type="protein sequence ID" value="QNP71377.1"/>
    <property type="molecule type" value="Genomic_DNA"/>
</dbReference>
<gene>
    <name evidence="3" type="ORF">IAG44_19360</name>
</gene>
<reference evidence="3 4" key="1">
    <citation type="submission" date="2020-08" db="EMBL/GenBank/DDBJ databases">
        <title>A novel species.</title>
        <authorList>
            <person name="Gao J."/>
        </authorList>
    </citation>
    <scope>NUCLEOTIDE SEQUENCE [LARGE SCALE GENOMIC DNA]</scope>
    <source>
        <strain evidence="3 4">CRXT-G-22</strain>
    </source>
</reference>
<evidence type="ECO:0000313" key="4">
    <source>
        <dbReference type="Proteomes" id="UP000516052"/>
    </source>
</evidence>
<feature type="chain" id="PRO_5028979811" evidence="2">
    <location>
        <begin position="31"/>
        <end position="48"/>
    </location>
</feature>
<name>A0A7H0IF11_9ACTN</name>
<keyword evidence="4" id="KW-1185">Reference proteome</keyword>
<keyword evidence="2" id="KW-0732">Signal</keyword>
<evidence type="ECO:0000256" key="2">
    <source>
        <dbReference type="SAM" id="SignalP"/>
    </source>
</evidence>
<dbReference type="Proteomes" id="UP000516052">
    <property type="component" value="Chromosome"/>
</dbReference>
<feature type="region of interest" description="Disordered" evidence="1">
    <location>
        <begin position="28"/>
        <end position="48"/>
    </location>
</feature>
<feature type="signal peptide" evidence="2">
    <location>
        <begin position="1"/>
        <end position="30"/>
    </location>
</feature>
<protein>
    <submittedName>
        <fullName evidence="3">Uncharacterized protein</fullName>
    </submittedName>
</protein>
<evidence type="ECO:0000313" key="3">
    <source>
        <dbReference type="EMBL" id="QNP71377.1"/>
    </source>
</evidence>
<sequence length="48" mass="4823">MSRTTTVTRGLAAALIAVCALVLASTTGQARAGADHPAVQTADRSANR</sequence>
<accession>A0A7H0IF11</accession>
<organism evidence="3 4">
    <name type="scientific">Streptomyces roseirectus</name>
    <dbReference type="NCBI Taxonomy" id="2768066"/>
    <lineage>
        <taxon>Bacteria</taxon>
        <taxon>Bacillati</taxon>
        <taxon>Actinomycetota</taxon>
        <taxon>Actinomycetes</taxon>
        <taxon>Kitasatosporales</taxon>
        <taxon>Streptomycetaceae</taxon>
        <taxon>Streptomyces</taxon>
    </lineage>
</organism>
<dbReference type="KEGG" id="sroi:IAG44_19360"/>
<dbReference type="AlphaFoldDB" id="A0A7H0IF11"/>
<evidence type="ECO:0000256" key="1">
    <source>
        <dbReference type="SAM" id="MobiDB-lite"/>
    </source>
</evidence>
<dbReference type="RefSeq" id="WP_187748347.1">
    <property type="nucleotide sequence ID" value="NZ_CP060828.1"/>
</dbReference>
<proteinExistence type="predicted"/>